<dbReference type="KEGG" id="vna:PN96_08735"/>
<reference evidence="1 2" key="1">
    <citation type="submission" date="2016-07" db="EMBL/GenBank/DDBJ databases">
        <title>Developing Vibrio natriegens as a novel, fast-growing host for biotechnology.</title>
        <authorList>
            <person name="Weinstock M.T."/>
            <person name="Hesek E.D."/>
            <person name="Wilson C.M."/>
            <person name="Gibson D.G."/>
        </authorList>
    </citation>
    <scope>NUCLEOTIDE SEQUENCE [LARGE SCALE GENOMIC DNA]</scope>
    <source>
        <strain evidence="1 2">ATCC 14048</strain>
    </source>
</reference>
<dbReference type="Pfam" id="PF09618">
    <property type="entry name" value="Cas_Csy4"/>
    <property type="match status" value="1"/>
</dbReference>
<dbReference type="AlphaFoldDB" id="A0AAN0Y4R5"/>
<sequence>MSKRYYFSIRYVPLHADFGLLAGRCIQQMHMFIVNNPLAKNKVGVCFPRWNATNIGDTIAFVMDDKEVLLGLSFQSYFSMMVKEGGFELSRVCEVPVNTPEVRFVRNQIVGKSFIASKQRRMKRSMLRADLSATEHTPIAKEERVVDHFHRVPISSASSGQEYLLHIQKEFVESREQANFNSYGLATNQEKRGTVPDLSIYPFFEESM</sequence>
<dbReference type="NCBIfam" id="TIGR02563">
    <property type="entry name" value="cas_Csy4"/>
    <property type="match status" value="1"/>
</dbReference>
<accession>A0AAN0Y4R5</accession>
<dbReference type="CDD" id="cd09739">
    <property type="entry name" value="Cas6_I-F"/>
    <property type="match status" value="1"/>
</dbReference>
<proteinExistence type="predicted"/>
<protein>
    <submittedName>
        <fullName evidence="1">Type I-F CRISPR-associated endoribonuclease Cas6/Csy4</fullName>
    </submittedName>
</protein>
<dbReference type="GO" id="GO:0043571">
    <property type="term" value="P:maintenance of CRISPR repeat elements"/>
    <property type="evidence" value="ECO:0007669"/>
    <property type="project" value="InterPro"/>
</dbReference>
<dbReference type="InterPro" id="IPR013396">
    <property type="entry name" value="CRISPR-assoc_prot_Csy4"/>
</dbReference>
<dbReference type="GO" id="GO:0004519">
    <property type="term" value="F:endonuclease activity"/>
    <property type="evidence" value="ECO:0007669"/>
    <property type="project" value="InterPro"/>
</dbReference>
<dbReference type="Proteomes" id="UP000092741">
    <property type="component" value="Chromosome 1"/>
</dbReference>
<keyword evidence="2" id="KW-1185">Reference proteome</keyword>
<dbReference type="InterPro" id="IPR042564">
    <property type="entry name" value="CRISPR-Cas6/Csy4_sf"/>
</dbReference>
<dbReference type="GeneID" id="70912881"/>
<evidence type="ECO:0000313" key="2">
    <source>
        <dbReference type="Proteomes" id="UP000092741"/>
    </source>
</evidence>
<evidence type="ECO:0000313" key="1">
    <source>
        <dbReference type="EMBL" id="ANQ13980.1"/>
    </source>
</evidence>
<name>A0AAN0Y4R5_VIBNA</name>
<gene>
    <name evidence="1" type="ORF">BA890_04615</name>
</gene>
<organism evidence="1 2">
    <name type="scientific">Vibrio natriegens NBRC 15636 = ATCC 14048 = DSM 759</name>
    <dbReference type="NCBI Taxonomy" id="1219067"/>
    <lineage>
        <taxon>Bacteria</taxon>
        <taxon>Pseudomonadati</taxon>
        <taxon>Pseudomonadota</taxon>
        <taxon>Gammaproteobacteria</taxon>
        <taxon>Vibrionales</taxon>
        <taxon>Vibrionaceae</taxon>
        <taxon>Vibrio</taxon>
    </lineage>
</organism>
<dbReference type="RefSeq" id="WP_024372705.1">
    <property type="nucleotide sequence ID" value="NZ_ATFJ01000001.1"/>
</dbReference>
<dbReference type="EMBL" id="CP016345">
    <property type="protein sequence ID" value="ANQ13980.1"/>
    <property type="molecule type" value="Genomic_DNA"/>
</dbReference>
<dbReference type="Gene3D" id="3.30.70.2540">
    <property type="entry name" value="CRISPR-associated endoribonuclease Cas6/Csy4"/>
    <property type="match status" value="1"/>
</dbReference>